<evidence type="ECO:0000256" key="2">
    <source>
        <dbReference type="ARBA" id="ARBA00022723"/>
    </source>
</evidence>
<dbReference type="OrthoDB" id="9805202at2"/>
<dbReference type="RefSeq" id="WP_160938747.1">
    <property type="nucleotide sequence ID" value="NZ_SNVJ01000020.1"/>
</dbReference>
<keyword evidence="7" id="KW-1185">Reference proteome</keyword>
<evidence type="ECO:0000256" key="3">
    <source>
        <dbReference type="ARBA" id="ARBA00023004"/>
    </source>
</evidence>
<dbReference type="SUPFAM" id="SSF46626">
    <property type="entry name" value="Cytochrome c"/>
    <property type="match status" value="2"/>
</dbReference>
<keyword evidence="3 4" id="KW-0408">Iron</keyword>
<dbReference type="InterPro" id="IPR036909">
    <property type="entry name" value="Cyt_c-like_dom_sf"/>
</dbReference>
<reference evidence="6 7" key="1">
    <citation type="submission" date="2019-03" db="EMBL/GenBank/DDBJ databases">
        <title>Roseomonas sp. a novel Roseomonas species isolated from Sea whip Gorgonian.</title>
        <authorList>
            <person name="Li F."/>
            <person name="Pan X."/>
            <person name="Huang S."/>
            <person name="Li Z."/>
            <person name="Meng B."/>
        </authorList>
    </citation>
    <scope>NUCLEOTIDE SEQUENCE [LARGE SCALE GENOMIC DNA]</scope>
    <source>
        <strain evidence="6 7">M0104</strain>
    </source>
</reference>
<keyword evidence="1 4" id="KW-0349">Heme</keyword>
<gene>
    <name evidence="6" type="ORF">E0493_18475</name>
</gene>
<evidence type="ECO:0000313" key="6">
    <source>
        <dbReference type="EMBL" id="MXP65337.1"/>
    </source>
</evidence>
<evidence type="ECO:0000259" key="5">
    <source>
        <dbReference type="PROSITE" id="PS51007"/>
    </source>
</evidence>
<dbReference type="GO" id="GO:0009055">
    <property type="term" value="F:electron transfer activity"/>
    <property type="evidence" value="ECO:0007669"/>
    <property type="project" value="InterPro"/>
</dbReference>
<feature type="domain" description="Cytochrome c" evidence="5">
    <location>
        <begin position="450"/>
        <end position="805"/>
    </location>
</feature>
<evidence type="ECO:0000256" key="4">
    <source>
        <dbReference type="PROSITE-ProRule" id="PRU00433"/>
    </source>
</evidence>
<dbReference type="PROSITE" id="PS51007">
    <property type="entry name" value="CYTC"/>
    <property type="match status" value="1"/>
</dbReference>
<dbReference type="EMBL" id="SNVJ01000020">
    <property type="protein sequence ID" value="MXP65337.1"/>
    <property type="molecule type" value="Genomic_DNA"/>
</dbReference>
<protein>
    <recommendedName>
        <fullName evidence="5">Cytochrome c domain-containing protein</fullName>
    </recommendedName>
</protein>
<accession>A0A845BJ62</accession>
<dbReference type="AlphaFoldDB" id="A0A845BJ62"/>
<dbReference type="InterPro" id="IPR009056">
    <property type="entry name" value="Cyt_c-like_dom"/>
</dbReference>
<name>A0A845BJ62_9PROT</name>
<organism evidence="6 7">
    <name type="scientific">Teichococcus coralli</name>
    <dbReference type="NCBI Taxonomy" id="2545983"/>
    <lineage>
        <taxon>Bacteria</taxon>
        <taxon>Pseudomonadati</taxon>
        <taxon>Pseudomonadota</taxon>
        <taxon>Alphaproteobacteria</taxon>
        <taxon>Acetobacterales</taxon>
        <taxon>Roseomonadaceae</taxon>
        <taxon>Roseomonas</taxon>
    </lineage>
</organism>
<proteinExistence type="predicted"/>
<comment type="caution">
    <text evidence="6">The sequence shown here is derived from an EMBL/GenBank/DDBJ whole genome shotgun (WGS) entry which is preliminary data.</text>
</comment>
<dbReference type="Proteomes" id="UP000460715">
    <property type="component" value="Unassembled WGS sequence"/>
</dbReference>
<sequence length="805" mass="88403">MPNMRWLLPIAVSALLAGTGLLRAQPLDEAQRAGRAAASFPQADEDYFREMDNGVALTPEEVRGRNMWMVWTGGNDRFWDGMTKSTFGAFDLLKIVTAHPGQKADRESRWDWLGVINEPCFEKAAGPDPARFGLWLDRRRDDCPADPFANAAKYPGVAVGARGKTVPVGSYYGEPTGILGLRLFPNPDFDAKAARDWDPERYYTDPAYYNRPELVRPYRVGMACGFCHVGPSPVHPPADAAHPQWSELNATVGAQYMWVDRLFVYNADPANFMYQLVRTYRPGAMDTSLVSTDNINNPRTMNAIYNLAARMAQALRWGKEEITGPERNNKQFNDFVSSGPLTQFHRPPGTVWTPHILKDGSDSVGALGALNRVYLNIGLYSEEWLRHFNPVVGGKPISPIRIAVAQRNSSYWQATERGTPDMARFLLKGGQPDRLADAPGGQAYLETDAAVLDRGKVVFAETCARCHSSKAPAPPANAALAGCAGPQYMACWNRYWAWTRTDDFKAEMRAIVQAPDFLQDNYLSNDARVPATLLGVNACSPLASNALAGNIWNDFSSTSYKALPSAGTVMVHDPITGEAHSFRMPAGGRGYIRPPTLVSLWSTAPFLQNNSLGPYEHDPSVAARMRVFEASIGQLLWPERRKKDAVLGDKVPGVIDRTTARSALIIPAGYVPEPLRRLQRRLPRLFDPDGGITLGPIPAGVPVNLLANLQPLAESGDPTQIAAHYLRLGRLLLRVKLDLLTLPDDAPDETLRQHFADLAGPLLALSKCPDFAVNRGHYFGTALQAGEPALSDADKAALIAFLKTF</sequence>
<dbReference type="GO" id="GO:0020037">
    <property type="term" value="F:heme binding"/>
    <property type="evidence" value="ECO:0007669"/>
    <property type="project" value="InterPro"/>
</dbReference>
<keyword evidence="2 4" id="KW-0479">Metal-binding</keyword>
<evidence type="ECO:0000313" key="7">
    <source>
        <dbReference type="Proteomes" id="UP000460715"/>
    </source>
</evidence>
<evidence type="ECO:0000256" key="1">
    <source>
        <dbReference type="ARBA" id="ARBA00022617"/>
    </source>
</evidence>
<dbReference type="GO" id="GO:0046872">
    <property type="term" value="F:metal ion binding"/>
    <property type="evidence" value="ECO:0007669"/>
    <property type="project" value="UniProtKB-KW"/>
</dbReference>